<dbReference type="SUPFAM" id="SSF53474">
    <property type="entry name" value="alpha/beta-Hydrolases"/>
    <property type="match status" value="1"/>
</dbReference>
<feature type="signal peptide" evidence="2">
    <location>
        <begin position="1"/>
        <end position="18"/>
    </location>
</feature>
<evidence type="ECO:0000313" key="4">
    <source>
        <dbReference type="EMBL" id="RUO53949.1"/>
    </source>
</evidence>
<name>A0A432XZ02_9GAMM</name>
<evidence type="ECO:0000256" key="2">
    <source>
        <dbReference type="SAM" id="SignalP"/>
    </source>
</evidence>
<dbReference type="SUPFAM" id="SSF82171">
    <property type="entry name" value="DPP6 N-terminal domain-like"/>
    <property type="match status" value="1"/>
</dbReference>
<dbReference type="GO" id="GO:0004252">
    <property type="term" value="F:serine-type endopeptidase activity"/>
    <property type="evidence" value="ECO:0007669"/>
    <property type="project" value="TreeGrafter"/>
</dbReference>
<dbReference type="PANTHER" id="PTHR42776">
    <property type="entry name" value="SERINE PEPTIDASE S9 FAMILY MEMBER"/>
    <property type="match status" value="1"/>
</dbReference>
<dbReference type="Pfam" id="PF00326">
    <property type="entry name" value="Peptidase_S9"/>
    <property type="match status" value="1"/>
</dbReference>
<dbReference type="Gene3D" id="3.40.50.1820">
    <property type="entry name" value="alpha/beta hydrolase"/>
    <property type="match status" value="1"/>
</dbReference>
<dbReference type="RefSeq" id="WP_126760925.1">
    <property type="nucleotide sequence ID" value="NZ_JBHLTZ010000004.1"/>
</dbReference>
<dbReference type="AlphaFoldDB" id="A0A432XZ02"/>
<evidence type="ECO:0000313" key="5">
    <source>
        <dbReference type="Proteomes" id="UP000287198"/>
    </source>
</evidence>
<protein>
    <submittedName>
        <fullName evidence="4">S9 family peptidase</fullName>
    </submittedName>
</protein>
<evidence type="ECO:0000256" key="1">
    <source>
        <dbReference type="ARBA" id="ARBA00022801"/>
    </source>
</evidence>
<dbReference type="InterPro" id="IPR011042">
    <property type="entry name" value="6-blade_b-propeller_TolB-like"/>
</dbReference>
<reference evidence="5" key="1">
    <citation type="journal article" date="2018" name="Front. Microbiol.">
        <title>Genome-Based Analysis Reveals the Taxonomy and Diversity of the Family Idiomarinaceae.</title>
        <authorList>
            <person name="Liu Y."/>
            <person name="Lai Q."/>
            <person name="Shao Z."/>
        </authorList>
    </citation>
    <scope>NUCLEOTIDE SEQUENCE [LARGE SCALE GENOMIC DNA]</scope>
    <source>
        <strain evidence="5">BH195</strain>
    </source>
</reference>
<feature type="chain" id="PRO_5019206844" evidence="2">
    <location>
        <begin position="19"/>
        <end position="654"/>
    </location>
</feature>
<proteinExistence type="predicted"/>
<dbReference type="EMBL" id="PIPW01000001">
    <property type="protein sequence ID" value="RUO53949.1"/>
    <property type="molecule type" value="Genomic_DNA"/>
</dbReference>
<dbReference type="Gene3D" id="2.120.10.30">
    <property type="entry name" value="TolB, C-terminal domain"/>
    <property type="match status" value="1"/>
</dbReference>
<sequence length="654" mass="72602">MKYSIFLGLAALVIPALSFSSTVDTELLEKYAKHAQYLDVKISPEGDYLAATSRITDGSVQLTVIDIDDSKILSVTQGQGNESVGSFQWANNERLVMTMVREVGSLDQPVPTGELFAMDADGSKQVILTGPRSESGEYVFAQVVDYLPEQPDAIMIYQRSFTSAEPYLDLYTMKITSGRKRSEGRIPLKAYRSTNVQVILDDKGVSRMVVGVDPEEGNKTLILGRDGANQDWYEVTSYYEADGGFVPLLMLPGTDQVVGLSDSMSDTRALSVLDLSTKKETVLAEHPDTDLMPIMSVKNGRANEVIGAAFEHQGIDTFFFSDVEDKDYSNLVQSLTATFPGKSVSINSSTRDNRILTVRVASVNAPTKFYMFNRDKGNLTPIAAAKPWLEDLEIPETKTIVYKSRDGLDIYALLTLPKGGDISELPLILLPHGGPHGIRDTMTRMDTDAKVFAEHGYAVLQPNFRGSGGYGREFLELGHKNWGTTMINDMTDGVQHLIKEGIADEERVCVYGASYGGYAAVQSGIREPDLYQCIVGFVGVYDLNLMYEQGDIQEARAGRNYLDQVLPSVEEEREAQSPVYNVDKLKAPVFIIQGGADVRVPEAHAFALRDALKERNHPYEWMYKEAEGHGFYKPENNVERWQKMLAFFNKYIGE</sequence>
<gene>
    <name evidence="4" type="ORF">CWI69_00465</name>
</gene>
<dbReference type="InterPro" id="IPR001375">
    <property type="entry name" value="Peptidase_S9_cat"/>
</dbReference>
<keyword evidence="2" id="KW-0732">Signal</keyword>
<evidence type="ECO:0000259" key="3">
    <source>
        <dbReference type="Pfam" id="PF00326"/>
    </source>
</evidence>
<organism evidence="4 5">
    <name type="scientific">Pseudidiomarina halophila</name>
    <dbReference type="NCBI Taxonomy" id="1449799"/>
    <lineage>
        <taxon>Bacteria</taxon>
        <taxon>Pseudomonadati</taxon>
        <taxon>Pseudomonadota</taxon>
        <taxon>Gammaproteobacteria</taxon>
        <taxon>Alteromonadales</taxon>
        <taxon>Idiomarinaceae</taxon>
        <taxon>Pseudidiomarina</taxon>
    </lineage>
</organism>
<comment type="caution">
    <text evidence="4">The sequence shown here is derived from an EMBL/GenBank/DDBJ whole genome shotgun (WGS) entry which is preliminary data.</text>
</comment>
<keyword evidence="1" id="KW-0378">Hydrolase</keyword>
<dbReference type="PANTHER" id="PTHR42776:SF27">
    <property type="entry name" value="DIPEPTIDYL PEPTIDASE FAMILY MEMBER 6"/>
    <property type="match status" value="1"/>
</dbReference>
<dbReference type="Proteomes" id="UP000287198">
    <property type="component" value="Unassembled WGS sequence"/>
</dbReference>
<dbReference type="InterPro" id="IPR029058">
    <property type="entry name" value="AB_hydrolase_fold"/>
</dbReference>
<dbReference type="GO" id="GO:0006508">
    <property type="term" value="P:proteolysis"/>
    <property type="evidence" value="ECO:0007669"/>
    <property type="project" value="InterPro"/>
</dbReference>
<feature type="domain" description="Peptidase S9 prolyl oligopeptidase catalytic" evidence="3">
    <location>
        <begin position="446"/>
        <end position="653"/>
    </location>
</feature>
<keyword evidence="5" id="KW-1185">Reference proteome</keyword>
<dbReference type="OrthoDB" id="4269629at2"/>
<accession>A0A432XZ02</accession>